<evidence type="ECO:0000313" key="3">
    <source>
        <dbReference type="Proteomes" id="UP000824190"/>
    </source>
</evidence>
<evidence type="ECO:0000256" key="1">
    <source>
        <dbReference type="SAM" id="Phobius"/>
    </source>
</evidence>
<dbReference type="AlphaFoldDB" id="A0A9D1RTM8"/>
<reference evidence="2" key="2">
    <citation type="submission" date="2021-04" db="EMBL/GenBank/DDBJ databases">
        <authorList>
            <person name="Gilroy R."/>
        </authorList>
    </citation>
    <scope>NUCLEOTIDE SEQUENCE</scope>
    <source>
        <strain evidence="2">CHK32-1732</strain>
    </source>
</reference>
<feature type="transmembrane region" description="Helical" evidence="1">
    <location>
        <begin position="219"/>
        <end position="241"/>
    </location>
</feature>
<dbReference type="EMBL" id="DXGC01000112">
    <property type="protein sequence ID" value="HIW92572.1"/>
    <property type="molecule type" value="Genomic_DNA"/>
</dbReference>
<gene>
    <name evidence="2" type="ORF">H9870_13045</name>
</gene>
<protein>
    <submittedName>
        <fullName evidence="2">ABC transporter permease</fullName>
    </submittedName>
</protein>
<feature type="transmembrane region" description="Helical" evidence="1">
    <location>
        <begin position="21"/>
        <end position="43"/>
    </location>
</feature>
<name>A0A9D1RTM8_9CORY</name>
<keyword evidence="1" id="KW-0472">Membrane</keyword>
<feature type="transmembrane region" description="Helical" evidence="1">
    <location>
        <begin position="97"/>
        <end position="130"/>
    </location>
</feature>
<dbReference type="Proteomes" id="UP000824190">
    <property type="component" value="Unassembled WGS sequence"/>
</dbReference>
<reference evidence="2" key="1">
    <citation type="journal article" date="2021" name="PeerJ">
        <title>Extensive microbial diversity within the chicken gut microbiome revealed by metagenomics and culture.</title>
        <authorList>
            <person name="Gilroy R."/>
            <person name="Ravi A."/>
            <person name="Getino M."/>
            <person name="Pursley I."/>
            <person name="Horton D.L."/>
            <person name="Alikhan N.F."/>
            <person name="Baker D."/>
            <person name="Gharbi K."/>
            <person name="Hall N."/>
            <person name="Watson M."/>
            <person name="Adriaenssens E.M."/>
            <person name="Foster-Nyarko E."/>
            <person name="Jarju S."/>
            <person name="Secka A."/>
            <person name="Antonio M."/>
            <person name="Oren A."/>
            <person name="Chaudhuri R.R."/>
            <person name="La Ragione R."/>
            <person name="Hildebrand F."/>
            <person name="Pallen M.J."/>
        </authorList>
    </citation>
    <scope>NUCLEOTIDE SEQUENCE</scope>
    <source>
        <strain evidence="2">CHK32-1732</strain>
    </source>
</reference>
<proteinExistence type="predicted"/>
<keyword evidence="1" id="KW-1133">Transmembrane helix</keyword>
<comment type="caution">
    <text evidence="2">The sequence shown here is derived from an EMBL/GenBank/DDBJ whole genome shotgun (WGS) entry which is preliminary data.</text>
</comment>
<accession>A0A9D1RTM8</accession>
<sequence length="249" mass="26617">MTTFLNSLRSETTKVLSVRSTITYAILLTGSLFGPVTLTTLFSAEPDPVADWSNLTGGTMIFQIIAIVFAAATTAGDIRNHMHAQAFLTQRSRSLWVLSKVVVTTVFTAVLYLIGIALGMLVAVIFGAGVDLGTDAYLLAANLFPTVAFACLSVGLACVLRSQVGAVALPLAWLMIIDSLLGSAARTWEFLRPLAAIAPGQRQSQLVYGEDLYQLGFDFSATTCALIILAWAVALVGAGLWRDRRADVR</sequence>
<organism evidence="2 3">
    <name type="scientific">Candidatus Corynebacterium avicola</name>
    <dbReference type="NCBI Taxonomy" id="2838527"/>
    <lineage>
        <taxon>Bacteria</taxon>
        <taxon>Bacillati</taxon>
        <taxon>Actinomycetota</taxon>
        <taxon>Actinomycetes</taxon>
        <taxon>Mycobacteriales</taxon>
        <taxon>Corynebacteriaceae</taxon>
        <taxon>Corynebacterium</taxon>
    </lineage>
</organism>
<feature type="transmembrane region" description="Helical" evidence="1">
    <location>
        <begin position="167"/>
        <end position="185"/>
    </location>
</feature>
<keyword evidence="1" id="KW-0812">Transmembrane</keyword>
<feature type="transmembrane region" description="Helical" evidence="1">
    <location>
        <begin position="55"/>
        <end position="76"/>
    </location>
</feature>
<feature type="transmembrane region" description="Helical" evidence="1">
    <location>
        <begin position="136"/>
        <end position="160"/>
    </location>
</feature>
<evidence type="ECO:0000313" key="2">
    <source>
        <dbReference type="EMBL" id="HIW92572.1"/>
    </source>
</evidence>